<evidence type="ECO:0000256" key="5">
    <source>
        <dbReference type="ARBA" id="ARBA00022857"/>
    </source>
</evidence>
<comment type="cofactor">
    <cofactor evidence="10">
        <name>Zn(2+)</name>
        <dbReference type="ChEBI" id="CHEBI:29105"/>
    </cofactor>
    <cofactor evidence="10">
        <name>Mg(2+)</name>
        <dbReference type="ChEBI" id="CHEBI:18420"/>
    </cofactor>
    <cofactor evidence="10">
        <name>Co(2+)</name>
        <dbReference type="ChEBI" id="CHEBI:48828"/>
    </cofactor>
</comment>
<feature type="binding site" evidence="10">
    <location>
        <position position="120"/>
    </location>
    <ligand>
        <name>substrate</name>
    </ligand>
</feature>
<keyword evidence="2 10" id="KW-0479">Metal-binding</keyword>
<feature type="binding site" evidence="10">
    <location>
        <position position="148"/>
    </location>
    <ligand>
        <name>a divalent metal cation</name>
        <dbReference type="ChEBI" id="CHEBI:60240"/>
        <note>ligand shared between dimeric partners</note>
    </ligand>
</feature>
<reference evidence="11 12" key="1">
    <citation type="journal article" date="2017" name="Front. Microbiol.">
        <title>Comparative Genomic Analysis of the Class Epsilonproteobacteria and Proposed Reclassification to Epsilonbacteraeota (phyl. nov.).</title>
        <authorList>
            <person name="Waite D.W."/>
            <person name="Vanwonterghem I."/>
            <person name="Rinke C."/>
            <person name="Parks D.H."/>
            <person name="Zhang Y."/>
            <person name="Takai K."/>
            <person name="Sievert S.M."/>
            <person name="Simon J."/>
            <person name="Campbell B.J."/>
            <person name="Hanson T.E."/>
            <person name="Woyke T."/>
            <person name="Klotz M.G."/>
            <person name="Hugenholtz P."/>
        </authorList>
    </citation>
    <scope>NUCLEOTIDE SEQUENCE [LARGE SCALE GENOMIC DNA]</scope>
    <source>
        <strain evidence="11">UBA11420</strain>
    </source>
</reference>
<keyword evidence="7 10" id="KW-0520">NAD</keyword>
<dbReference type="Gene3D" id="3.40.718.10">
    <property type="entry name" value="Isopropylmalate Dehydrogenase"/>
    <property type="match status" value="1"/>
</dbReference>
<comment type="function">
    <text evidence="10">Catalyzes the NAD(P)-dependent oxidation of 4-(phosphooxy)-L-threonine (HTP) into 2-amino-3-oxo-4-(phosphooxy)butyric acid which spontaneously decarboxylates to form 3-amino-2-oxopropyl phosphate (AHAP).</text>
</comment>
<comment type="subunit">
    <text evidence="10">Homodimer.</text>
</comment>
<dbReference type="AlphaFoldDB" id="A0A2D3WFT5"/>
<feature type="binding site" evidence="10">
    <location>
        <position position="251"/>
    </location>
    <ligand>
        <name>substrate</name>
    </ligand>
</feature>
<feature type="binding site" evidence="10">
    <location>
        <position position="119"/>
    </location>
    <ligand>
        <name>substrate</name>
    </ligand>
</feature>
<keyword evidence="4 10" id="KW-0460">Magnesium</keyword>
<evidence type="ECO:0000256" key="9">
    <source>
        <dbReference type="ARBA" id="ARBA00023285"/>
    </source>
</evidence>
<feature type="binding site" evidence="10">
    <location>
        <position position="243"/>
    </location>
    <ligand>
        <name>a divalent metal cation</name>
        <dbReference type="ChEBI" id="CHEBI:60240"/>
        <note>ligand shared between dimeric partners</note>
    </ligand>
</feature>
<dbReference type="GO" id="GO:0008270">
    <property type="term" value="F:zinc ion binding"/>
    <property type="evidence" value="ECO:0007669"/>
    <property type="project" value="UniProtKB-UniRule"/>
</dbReference>
<comment type="pathway">
    <text evidence="10">Cofactor biosynthesis; pyridoxine 5'-phosphate biosynthesis; pyridoxine 5'-phosphate from D-erythrose 4-phosphate: step 4/5.</text>
</comment>
<dbReference type="GO" id="GO:0008615">
    <property type="term" value="P:pyridoxine biosynthetic process"/>
    <property type="evidence" value="ECO:0007669"/>
    <property type="project" value="UniProtKB-UniRule"/>
</dbReference>
<dbReference type="EC" id="1.1.1.262" evidence="10"/>
<dbReference type="Pfam" id="PF04166">
    <property type="entry name" value="PdxA"/>
    <property type="match status" value="1"/>
</dbReference>
<feature type="binding site" evidence="10">
    <location>
        <position position="187"/>
    </location>
    <ligand>
        <name>a divalent metal cation</name>
        <dbReference type="ChEBI" id="CHEBI:60240"/>
        <note>ligand shared between dimeric partners</note>
    </ligand>
</feature>
<dbReference type="InterPro" id="IPR037539">
    <property type="entry name" value="PdxA_epsilonprot"/>
</dbReference>
<evidence type="ECO:0000256" key="1">
    <source>
        <dbReference type="ARBA" id="ARBA00022490"/>
    </source>
</evidence>
<dbReference type="GO" id="GO:0000287">
    <property type="term" value="F:magnesium ion binding"/>
    <property type="evidence" value="ECO:0007669"/>
    <property type="project" value="UniProtKB-UniRule"/>
</dbReference>
<dbReference type="GO" id="GO:0050897">
    <property type="term" value="F:cobalt ion binding"/>
    <property type="evidence" value="ECO:0007669"/>
    <property type="project" value="UniProtKB-UniRule"/>
</dbReference>
<feature type="binding site" evidence="10">
    <location>
        <position position="269"/>
    </location>
    <ligand>
        <name>substrate</name>
    </ligand>
</feature>
<keyword evidence="8 10" id="KW-0664">Pyridoxine biosynthesis</keyword>
<accession>A0A2D3WFT5</accession>
<comment type="catalytic activity">
    <reaction evidence="10">
        <text>4-(phosphooxy)-L-threonine + NAD(+) = 3-amino-2-oxopropyl phosphate + CO2 + NADH</text>
        <dbReference type="Rhea" id="RHEA:32275"/>
        <dbReference type="ChEBI" id="CHEBI:16526"/>
        <dbReference type="ChEBI" id="CHEBI:57279"/>
        <dbReference type="ChEBI" id="CHEBI:57540"/>
        <dbReference type="ChEBI" id="CHEBI:57945"/>
        <dbReference type="ChEBI" id="CHEBI:58452"/>
        <dbReference type="EC" id="1.1.1.262"/>
    </reaction>
</comment>
<evidence type="ECO:0000256" key="8">
    <source>
        <dbReference type="ARBA" id="ARBA00023096"/>
    </source>
</evidence>
<comment type="subcellular location">
    <subcellularLocation>
        <location evidence="10">Cytoplasm</location>
    </subcellularLocation>
</comment>
<protein>
    <recommendedName>
        <fullName evidence="10">4-hydroxythreonine-4-phosphate dehydrogenase</fullName>
        <ecNumber evidence="10">1.1.1.262</ecNumber>
    </recommendedName>
    <alternativeName>
        <fullName evidence="10">4-(phosphohydroxy)-L-threonine dehydrogenase</fullName>
    </alternativeName>
</protein>
<keyword evidence="1 10" id="KW-0963">Cytoplasm</keyword>
<gene>
    <name evidence="10 11" type="primary">pdxA</name>
    <name evidence="11" type="ORF">CFH80_07515</name>
</gene>
<dbReference type="PANTHER" id="PTHR30004:SF6">
    <property type="entry name" value="D-THREONATE 4-PHOSPHATE DEHYDROGENASE"/>
    <property type="match status" value="1"/>
</dbReference>
<comment type="miscellaneous">
    <text evidence="10">The active site is located at the dimer interface.</text>
</comment>
<dbReference type="STRING" id="366522.GCA_001548055_01266"/>
<proteinExistence type="inferred from homology"/>
<evidence type="ECO:0000256" key="2">
    <source>
        <dbReference type="ARBA" id="ARBA00022723"/>
    </source>
</evidence>
<organism evidence="11 12">
    <name type="scientific">Sulfurospirillum cavolei</name>
    <dbReference type="NCBI Taxonomy" id="366522"/>
    <lineage>
        <taxon>Bacteria</taxon>
        <taxon>Pseudomonadati</taxon>
        <taxon>Campylobacterota</taxon>
        <taxon>Epsilonproteobacteria</taxon>
        <taxon>Campylobacterales</taxon>
        <taxon>Sulfurospirillaceae</taxon>
        <taxon>Sulfurospirillum</taxon>
    </lineage>
</organism>
<keyword evidence="5 10" id="KW-0521">NADP</keyword>
<comment type="caution">
    <text evidence="11">The sequence shown here is derived from an EMBL/GenBank/DDBJ whole genome shotgun (WGS) entry which is preliminary data.</text>
</comment>
<evidence type="ECO:0000256" key="3">
    <source>
        <dbReference type="ARBA" id="ARBA00022833"/>
    </source>
</evidence>
<feature type="binding site" evidence="10">
    <location>
        <position position="260"/>
    </location>
    <ligand>
        <name>substrate</name>
    </ligand>
</feature>
<dbReference type="GO" id="GO:0051287">
    <property type="term" value="F:NAD binding"/>
    <property type="evidence" value="ECO:0007669"/>
    <property type="project" value="InterPro"/>
</dbReference>
<dbReference type="GO" id="GO:0050570">
    <property type="term" value="F:4-hydroxythreonine-4-phosphate dehydrogenase activity"/>
    <property type="evidence" value="ECO:0007669"/>
    <property type="project" value="UniProtKB-UniRule"/>
</dbReference>
<name>A0A2D3WFT5_9BACT</name>
<dbReference type="InterPro" id="IPR005255">
    <property type="entry name" value="PdxA_fam"/>
</dbReference>
<comment type="similarity">
    <text evidence="10">Belongs to the PdxA family.</text>
</comment>
<dbReference type="SUPFAM" id="SSF53659">
    <property type="entry name" value="Isocitrate/Isopropylmalate dehydrogenase-like"/>
    <property type="match status" value="1"/>
</dbReference>
<evidence type="ECO:0000256" key="7">
    <source>
        <dbReference type="ARBA" id="ARBA00023027"/>
    </source>
</evidence>
<dbReference type="NCBIfam" id="TIGR00557">
    <property type="entry name" value="pdxA"/>
    <property type="match status" value="1"/>
</dbReference>
<keyword evidence="6 10" id="KW-0560">Oxidoreductase</keyword>
<sequence>MKKLAISIGDLNGVGLEIALRAHREITKVCKPIYCINENMLAWGSALLGIDVPEDFEIRDCGKVFEITPGVCCADAGESSYDSFITAVALAKSNEVDAIVTLPINKEAWEKAGLEYKGHTDALSDLLGCEAIMMLGCEAMFVILYTHHIPLRDVPHEIKTKKLKPFLLKIYEELGCERIAVLGLNPHAGDHGVIGDEDSEIEKAIQKANHFLEREVFFGPMVPDTAFSTANREKFKYFVCMYHDQGLIPLKTLYFEESINVSLNAGIIRTSVDHGTAFDIAYKNAQELSTLSYVNAVHEALKLTSSKVLLTF</sequence>
<evidence type="ECO:0000256" key="10">
    <source>
        <dbReference type="HAMAP-Rule" id="MF_02086"/>
    </source>
</evidence>
<evidence type="ECO:0000313" key="12">
    <source>
        <dbReference type="Proteomes" id="UP000231638"/>
    </source>
</evidence>
<dbReference type="GO" id="GO:0005737">
    <property type="term" value="C:cytoplasm"/>
    <property type="evidence" value="ECO:0007669"/>
    <property type="project" value="UniProtKB-SubCell"/>
</dbReference>
<keyword evidence="3 10" id="KW-0862">Zinc</keyword>
<dbReference type="PANTHER" id="PTHR30004">
    <property type="entry name" value="4-HYDROXYTHREONINE-4-PHOSPHATE DEHYDROGENASE"/>
    <property type="match status" value="1"/>
</dbReference>
<evidence type="ECO:0000256" key="4">
    <source>
        <dbReference type="ARBA" id="ARBA00022842"/>
    </source>
</evidence>
<keyword evidence="9 10" id="KW-0170">Cobalt</keyword>
<dbReference type="NCBIfam" id="NF003040">
    <property type="entry name" value="PRK03946.1"/>
    <property type="match status" value="1"/>
</dbReference>
<evidence type="ECO:0000256" key="6">
    <source>
        <dbReference type="ARBA" id="ARBA00023002"/>
    </source>
</evidence>
<dbReference type="HAMAP" id="MF_02086">
    <property type="entry name" value="PdxA_Epsilonprot"/>
    <property type="match status" value="1"/>
</dbReference>
<dbReference type="GO" id="GO:0042823">
    <property type="term" value="P:pyridoxal phosphate biosynthetic process"/>
    <property type="evidence" value="ECO:0007669"/>
    <property type="project" value="UniProtKB-UniRule"/>
</dbReference>
<dbReference type="UniPathway" id="UPA00244">
    <property type="reaction ID" value="UER00312"/>
</dbReference>
<dbReference type="Proteomes" id="UP000231638">
    <property type="component" value="Unassembled WGS sequence"/>
</dbReference>
<evidence type="ECO:0000313" key="11">
    <source>
        <dbReference type="EMBL" id="DAB35939.1"/>
    </source>
</evidence>
<dbReference type="EMBL" id="DLUG01000196">
    <property type="protein sequence ID" value="DAB35939.1"/>
    <property type="molecule type" value="Genomic_DNA"/>
</dbReference>